<proteinExistence type="inferred from homology"/>
<keyword evidence="3" id="KW-0813">Transport</keyword>
<feature type="chain" id="PRO_5045137503" description="Probable sugar-binding periplasmic protein" evidence="8">
    <location>
        <begin position="23"/>
        <end position="437"/>
    </location>
</feature>
<dbReference type="InterPro" id="IPR006059">
    <property type="entry name" value="SBP"/>
</dbReference>
<dbReference type="PANTHER" id="PTHR43649:SF28">
    <property type="entry name" value="BINDING PROTEIN COMPONENT OF ABC SUGAR TRANSPORTER-RELATED"/>
    <property type="match status" value="1"/>
</dbReference>
<dbReference type="Pfam" id="PF01547">
    <property type="entry name" value="SBP_bac_1"/>
    <property type="match status" value="1"/>
</dbReference>
<dbReference type="SUPFAM" id="SSF53850">
    <property type="entry name" value="Periplasmic binding protein-like II"/>
    <property type="match status" value="1"/>
</dbReference>
<protein>
    <recommendedName>
        <fullName evidence="6">Probable sugar-binding periplasmic protein</fullName>
    </recommendedName>
</protein>
<sequence>MKKSNKFLFLFLFVMLFTLVLAACSDNSDDTSTNSNNSNSEDNGKKSEATEKVKLTIGSWRTEDVAKYEKVIALFNETNPDIEVEFNPTKNTEYNTVLNTALQAGEGPDIFHLRPYAAGLKLAGAGFVEPITDLKGLDQFSDDYLAASRGEDGKQYGVPLNISSTQFFYNKKIFADQGLEVPTTWDEFIEVNEKLLAADITPIAMGTKESWLLSLTHGIVGPGVVDGNAFADKLVTGEKDFTDPAFVESIEVMNDLKKYFPANSEGLGMEDIRTLFAMEQAAMFPLGSWEIPVVSELNSDLDFGFFPMPSKTGNQTVTTWVDGSFAINANSKNKEAAKTFLEFLTTKEFGELFVEEFKMISALPGITSNDELLSELSKTVETNSTPYYWVINFVSGDPTTKSVLETELQGMYLGEVTPAEVAQKVQENAEISFEPFK</sequence>
<evidence type="ECO:0000256" key="3">
    <source>
        <dbReference type="ARBA" id="ARBA00022448"/>
    </source>
</evidence>
<name>A0ABU8F470_9BACI</name>
<evidence type="ECO:0000256" key="2">
    <source>
        <dbReference type="ARBA" id="ARBA00008520"/>
    </source>
</evidence>
<keyword evidence="4 8" id="KW-0732">Signal</keyword>
<evidence type="ECO:0000256" key="4">
    <source>
        <dbReference type="ARBA" id="ARBA00022729"/>
    </source>
</evidence>
<evidence type="ECO:0000313" key="10">
    <source>
        <dbReference type="Proteomes" id="UP001364890"/>
    </source>
</evidence>
<evidence type="ECO:0000256" key="7">
    <source>
        <dbReference type="SAM" id="MobiDB-lite"/>
    </source>
</evidence>
<dbReference type="Gene3D" id="3.40.190.10">
    <property type="entry name" value="Periplasmic binding protein-like II"/>
    <property type="match status" value="2"/>
</dbReference>
<feature type="signal peptide" evidence="8">
    <location>
        <begin position="1"/>
        <end position="22"/>
    </location>
</feature>
<comment type="caution">
    <text evidence="9">The sequence shown here is derived from an EMBL/GenBank/DDBJ whole genome shotgun (WGS) entry which is preliminary data.</text>
</comment>
<evidence type="ECO:0000256" key="1">
    <source>
        <dbReference type="ARBA" id="ARBA00004196"/>
    </source>
</evidence>
<dbReference type="EMBL" id="JBAWSY010000005">
    <property type="protein sequence ID" value="MEI4769816.1"/>
    <property type="molecule type" value="Genomic_DNA"/>
</dbReference>
<dbReference type="RefSeq" id="WP_336497368.1">
    <property type="nucleotide sequence ID" value="NZ_JBAWSY010000005.1"/>
</dbReference>
<keyword evidence="10" id="KW-1185">Reference proteome</keyword>
<comment type="function">
    <text evidence="5">Part of a binding-protein-dependent transport system for a sugar.</text>
</comment>
<feature type="region of interest" description="Disordered" evidence="7">
    <location>
        <begin position="27"/>
        <end position="48"/>
    </location>
</feature>
<organism evidence="9 10">
    <name type="scientific">Psychrobacillus mangrovi</name>
    <dbReference type="NCBI Taxonomy" id="3117745"/>
    <lineage>
        <taxon>Bacteria</taxon>
        <taxon>Bacillati</taxon>
        <taxon>Bacillota</taxon>
        <taxon>Bacilli</taxon>
        <taxon>Bacillales</taxon>
        <taxon>Bacillaceae</taxon>
        <taxon>Psychrobacillus</taxon>
    </lineage>
</organism>
<gene>
    <name evidence="9" type="ORF">WAX74_09190</name>
</gene>
<evidence type="ECO:0000313" key="9">
    <source>
        <dbReference type="EMBL" id="MEI4769816.1"/>
    </source>
</evidence>
<comment type="subcellular location">
    <subcellularLocation>
        <location evidence="1">Cell envelope</location>
    </subcellularLocation>
</comment>
<dbReference type="Proteomes" id="UP001364890">
    <property type="component" value="Unassembled WGS sequence"/>
</dbReference>
<evidence type="ECO:0000256" key="8">
    <source>
        <dbReference type="SAM" id="SignalP"/>
    </source>
</evidence>
<dbReference type="PANTHER" id="PTHR43649">
    <property type="entry name" value="ARABINOSE-BINDING PROTEIN-RELATED"/>
    <property type="match status" value="1"/>
</dbReference>
<dbReference type="PROSITE" id="PS51257">
    <property type="entry name" value="PROKAR_LIPOPROTEIN"/>
    <property type="match status" value="1"/>
</dbReference>
<evidence type="ECO:0000256" key="6">
    <source>
        <dbReference type="ARBA" id="ARBA00049753"/>
    </source>
</evidence>
<dbReference type="InterPro" id="IPR050490">
    <property type="entry name" value="Bact_solute-bd_prot1"/>
</dbReference>
<evidence type="ECO:0000256" key="5">
    <source>
        <dbReference type="ARBA" id="ARBA00049629"/>
    </source>
</evidence>
<feature type="compositionally biased region" description="Low complexity" evidence="7">
    <location>
        <begin position="30"/>
        <end position="41"/>
    </location>
</feature>
<accession>A0ABU8F470</accession>
<reference evidence="9 10" key="1">
    <citation type="submission" date="2024-01" db="EMBL/GenBank/DDBJ databases">
        <title>Seven novel Bacillus-like species.</title>
        <authorList>
            <person name="Liu G."/>
        </authorList>
    </citation>
    <scope>NUCLEOTIDE SEQUENCE [LARGE SCALE GENOMIC DNA]</scope>
    <source>
        <strain evidence="9 10">FJAT-51614</strain>
    </source>
</reference>
<comment type="similarity">
    <text evidence="2">Belongs to the bacterial solute-binding protein 1 family.</text>
</comment>